<dbReference type="Proteomes" id="UP000799772">
    <property type="component" value="Unassembled WGS sequence"/>
</dbReference>
<gene>
    <name evidence="3" type="ORF">NA57DRAFT_29815</name>
</gene>
<name>A0A9P4IQR7_9PEZI</name>
<dbReference type="AlphaFoldDB" id="A0A9P4IQR7"/>
<evidence type="ECO:0000256" key="1">
    <source>
        <dbReference type="ARBA" id="ARBA00023002"/>
    </source>
</evidence>
<dbReference type="OrthoDB" id="37537at2759"/>
<evidence type="ECO:0000313" key="3">
    <source>
        <dbReference type="EMBL" id="KAF2103635.1"/>
    </source>
</evidence>
<accession>A0A9P4IQR7</accession>
<dbReference type="Pfam" id="PF00248">
    <property type="entry name" value="Aldo_ket_red"/>
    <property type="match status" value="1"/>
</dbReference>
<dbReference type="InterPro" id="IPR023210">
    <property type="entry name" value="NADP_OxRdtase_dom"/>
</dbReference>
<dbReference type="GO" id="GO:0005737">
    <property type="term" value="C:cytoplasm"/>
    <property type="evidence" value="ECO:0007669"/>
    <property type="project" value="TreeGrafter"/>
</dbReference>
<dbReference type="PANTHER" id="PTHR43625">
    <property type="entry name" value="AFLATOXIN B1 ALDEHYDE REDUCTASE"/>
    <property type="match status" value="1"/>
</dbReference>
<sequence>MTTSTKLPTRKLGADGPEVPRLGVGLMSASLPVYGGPLPDAERLAFLDEAHKKGAIFWDTADEYADSEDLLGKWFAANPEKRKDIIIATKFGIKMHSGGFNVDSTPEYCREANSNSLRRLGLPSIDIYYVHRLDKVTPIEKTIEAMVELKNAGKIKYLGMSECSAESLRRAHAVHPITCVQVEYSPFCLAIESPKTKLLEVARELGVAVVAYSPLGNGLLSGSIRSREDFMRPNDSRKILPWLSEENFPKNMAIVHKISDIAEAKSITVAQLTLAWLLAQGDDIFPIPGTSKVHRLEENLGSLFVSLSPEEEKTIRTLAQESAGGRFQEATGYAFADTPEL</sequence>
<protein>
    <submittedName>
        <fullName evidence="3">Aldo/keto reductase</fullName>
    </submittedName>
</protein>
<proteinExistence type="predicted"/>
<keyword evidence="4" id="KW-1185">Reference proteome</keyword>
<dbReference type="PANTHER" id="PTHR43625:SF40">
    <property type="entry name" value="ALDO-KETO REDUCTASE YAKC [NADP(+)]"/>
    <property type="match status" value="1"/>
</dbReference>
<dbReference type="Gene3D" id="3.20.20.100">
    <property type="entry name" value="NADP-dependent oxidoreductase domain"/>
    <property type="match status" value="1"/>
</dbReference>
<dbReference type="InterPro" id="IPR036812">
    <property type="entry name" value="NAD(P)_OxRdtase_dom_sf"/>
</dbReference>
<feature type="domain" description="NADP-dependent oxidoreductase" evidence="2">
    <location>
        <begin position="21"/>
        <end position="318"/>
    </location>
</feature>
<reference evidence="3" key="1">
    <citation type="journal article" date="2020" name="Stud. Mycol.">
        <title>101 Dothideomycetes genomes: a test case for predicting lifestyles and emergence of pathogens.</title>
        <authorList>
            <person name="Haridas S."/>
            <person name="Albert R."/>
            <person name="Binder M."/>
            <person name="Bloem J."/>
            <person name="Labutti K."/>
            <person name="Salamov A."/>
            <person name="Andreopoulos B."/>
            <person name="Baker S."/>
            <person name="Barry K."/>
            <person name="Bills G."/>
            <person name="Bluhm B."/>
            <person name="Cannon C."/>
            <person name="Castanera R."/>
            <person name="Culley D."/>
            <person name="Daum C."/>
            <person name="Ezra D."/>
            <person name="Gonzalez J."/>
            <person name="Henrissat B."/>
            <person name="Kuo A."/>
            <person name="Liang C."/>
            <person name="Lipzen A."/>
            <person name="Lutzoni F."/>
            <person name="Magnuson J."/>
            <person name="Mondo S."/>
            <person name="Nolan M."/>
            <person name="Ohm R."/>
            <person name="Pangilinan J."/>
            <person name="Park H.-J."/>
            <person name="Ramirez L."/>
            <person name="Alfaro M."/>
            <person name="Sun H."/>
            <person name="Tritt A."/>
            <person name="Yoshinaga Y."/>
            <person name="Zwiers L.-H."/>
            <person name="Turgeon B."/>
            <person name="Goodwin S."/>
            <person name="Spatafora J."/>
            <person name="Crous P."/>
            <person name="Grigoriev I."/>
        </authorList>
    </citation>
    <scope>NUCLEOTIDE SEQUENCE</scope>
    <source>
        <strain evidence="3">CBS 133067</strain>
    </source>
</reference>
<comment type="caution">
    <text evidence="3">The sequence shown here is derived from an EMBL/GenBank/DDBJ whole genome shotgun (WGS) entry which is preliminary data.</text>
</comment>
<evidence type="ECO:0000259" key="2">
    <source>
        <dbReference type="Pfam" id="PF00248"/>
    </source>
</evidence>
<dbReference type="EMBL" id="ML978121">
    <property type="protein sequence ID" value="KAF2103635.1"/>
    <property type="molecule type" value="Genomic_DNA"/>
</dbReference>
<dbReference type="SUPFAM" id="SSF51430">
    <property type="entry name" value="NAD(P)-linked oxidoreductase"/>
    <property type="match status" value="1"/>
</dbReference>
<organism evidence="3 4">
    <name type="scientific">Rhizodiscina lignyota</name>
    <dbReference type="NCBI Taxonomy" id="1504668"/>
    <lineage>
        <taxon>Eukaryota</taxon>
        <taxon>Fungi</taxon>
        <taxon>Dikarya</taxon>
        <taxon>Ascomycota</taxon>
        <taxon>Pezizomycotina</taxon>
        <taxon>Dothideomycetes</taxon>
        <taxon>Pleosporomycetidae</taxon>
        <taxon>Aulographales</taxon>
        <taxon>Rhizodiscinaceae</taxon>
        <taxon>Rhizodiscina</taxon>
    </lineage>
</organism>
<dbReference type="InterPro" id="IPR050791">
    <property type="entry name" value="Aldo-Keto_reductase"/>
</dbReference>
<dbReference type="GO" id="GO:0016491">
    <property type="term" value="F:oxidoreductase activity"/>
    <property type="evidence" value="ECO:0007669"/>
    <property type="project" value="UniProtKB-KW"/>
</dbReference>
<keyword evidence="1" id="KW-0560">Oxidoreductase</keyword>
<evidence type="ECO:0000313" key="4">
    <source>
        <dbReference type="Proteomes" id="UP000799772"/>
    </source>
</evidence>